<comment type="caution">
    <text evidence="2">The sequence shown here is derived from an EMBL/GenBank/DDBJ whole genome shotgun (WGS) entry which is preliminary data.</text>
</comment>
<name>A0ABP9NP16_9PSEU</name>
<evidence type="ECO:0000313" key="2">
    <source>
        <dbReference type="EMBL" id="GAA5129417.1"/>
    </source>
</evidence>
<protein>
    <submittedName>
        <fullName evidence="2">Uncharacterized protein</fullName>
    </submittedName>
</protein>
<gene>
    <name evidence="2" type="ORF">GCM10023320_49860</name>
</gene>
<feature type="compositionally biased region" description="Basic and acidic residues" evidence="1">
    <location>
        <begin position="137"/>
        <end position="153"/>
    </location>
</feature>
<dbReference type="Proteomes" id="UP001500804">
    <property type="component" value="Unassembled WGS sequence"/>
</dbReference>
<evidence type="ECO:0000256" key="1">
    <source>
        <dbReference type="SAM" id="MobiDB-lite"/>
    </source>
</evidence>
<feature type="region of interest" description="Disordered" evidence="1">
    <location>
        <begin position="362"/>
        <end position="381"/>
    </location>
</feature>
<dbReference type="EMBL" id="BAABJO010000020">
    <property type="protein sequence ID" value="GAA5129417.1"/>
    <property type="molecule type" value="Genomic_DNA"/>
</dbReference>
<sequence length="454" mass="48967">MDTELQWPRRIHRRFDVRGAPALPRLGRVGQHGRAQRLVRRQVVELVTHVPAMAALHPTRGAAPFVPQVIPLELDGLTHRGVHVVLRAPVRLGETVAQMSHRDPQVAQHPAVRGGVLRRGRIVVRGDVDATPLERQPAGDHPFRQGLARTREQLDDETTDPVRQERQGLEPVERVALVRVQRLIRGPVQRDVVEAGVLGVRRRERLLTRPDLPCQLLRLRGQVRARRRVVTLEVRTGGFAGASRARVPRGVSLRRRGSVRALTAVHVPRHRGVAVVGPVDTRPPRVRPTGSGSGARVDAAGLGAARVTPAAAGALHGPARANRGGAGRVSRRARRVPRIVDVTCPRRSARAISAPVRVAGAGVTGAPGRRRDTIGGGTCGLSFRTTRPGRCRIAGSPGRSPGLGLGPGTRDHPRRPARTRGADSSGTGFRRPVKCDPLPGAHVRAPPRVGRRGA</sequence>
<feature type="region of interest" description="Disordered" evidence="1">
    <location>
        <begin position="388"/>
        <end position="454"/>
    </location>
</feature>
<evidence type="ECO:0000313" key="3">
    <source>
        <dbReference type="Proteomes" id="UP001500804"/>
    </source>
</evidence>
<feature type="region of interest" description="Disordered" evidence="1">
    <location>
        <begin position="276"/>
        <end position="296"/>
    </location>
</feature>
<keyword evidence="3" id="KW-1185">Reference proteome</keyword>
<organism evidence="2 3">
    <name type="scientific">Pseudonocardia adelaidensis</name>
    <dbReference type="NCBI Taxonomy" id="648754"/>
    <lineage>
        <taxon>Bacteria</taxon>
        <taxon>Bacillati</taxon>
        <taxon>Actinomycetota</taxon>
        <taxon>Actinomycetes</taxon>
        <taxon>Pseudonocardiales</taxon>
        <taxon>Pseudonocardiaceae</taxon>
        <taxon>Pseudonocardia</taxon>
    </lineage>
</organism>
<accession>A0ABP9NP16</accession>
<feature type="region of interest" description="Disordered" evidence="1">
    <location>
        <begin position="130"/>
        <end position="165"/>
    </location>
</feature>
<reference evidence="3" key="1">
    <citation type="journal article" date="2019" name="Int. J. Syst. Evol. Microbiol.">
        <title>The Global Catalogue of Microorganisms (GCM) 10K type strain sequencing project: providing services to taxonomists for standard genome sequencing and annotation.</title>
        <authorList>
            <consortium name="The Broad Institute Genomics Platform"/>
            <consortium name="The Broad Institute Genome Sequencing Center for Infectious Disease"/>
            <person name="Wu L."/>
            <person name="Ma J."/>
        </authorList>
    </citation>
    <scope>NUCLEOTIDE SEQUENCE [LARGE SCALE GENOMIC DNA]</scope>
    <source>
        <strain evidence="3">JCM 18302</strain>
    </source>
</reference>
<proteinExistence type="predicted"/>